<keyword evidence="4" id="KW-1185">Reference proteome</keyword>
<protein>
    <submittedName>
        <fullName evidence="3">Uncharacterized protein</fullName>
    </submittedName>
</protein>
<evidence type="ECO:0000256" key="2">
    <source>
        <dbReference type="SAM" id="Phobius"/>
    </source>
</evidence>
<keyword evidence="2" id="KW-0812">Transmembrane</keyword>
<evidence type="ECO:0000313" key="4">
    <source>
        <dbReference type="Proteomes" id="UP000266895"/>
    </source>
</evidence>
<dbReference type="KEGG" id="ahw:NCTC11636_01637"/>
<sequence>MAVHDVDSWAPVGWEPSDPGFDEEPFGSVLGDPLMGSPLYDVSVIDTVPDVLEGPARQGRSAREASRDAEGLGPGAGPVPDRPQEPRRPQAQVTPGPRPAGPPVVPSGYGLVPGPVQRPRSQPVPVPFPPVQARPGPSPSAPFLRLQARPGPFPPAPVRAASRAALPRPVPGGGQGGGPASSILSRATPYIGWIVLLAIILVANALD</sequence>
<evidence type="ECO:0000256" key="1">
    <source>
        <dbReference type="SAM" id="MobiDB-lite"/>
    </source>
</evidence>
<reference evidence="3 4" key="1">
    <citation type="submission" date="2018-12" db="EMBL/GenBank/DDBJ databases">
        <authorList>
            <consortium name="Pathogen Informatics"/>
        </authorList>
    </citation>
    <scope>NUCLEOTIDE SEQUENCE [LARGE SCALE GENOMIC DNA]</scope>
    <source>
        <strain evidence="3 4">NCTC11636</strain>
    </source>
</reference>
<evidence type="ECO:0000313" key="3">
    <source>
        <dbReference type="EMBL" id="VEG28628.1"/>
    </source>
</evidence>
<proteinExistence type="predicted"/>
<dbReference type="AlphaFoldDB" id="A0A3S4TA80"/>
<keyword evidence="2" id="KW-0472">Membrane</keyword>
<feature type="region of interest" description="Disordered" evidence="1">
    <location>
        <begin position="1"/>
        <end position="159"/>
    </location>
</feature>
<dbReference type="OrthoDB" id="3261214at2"/>
<organism evidence="3 4">
    <name type="scientific">Actinomyces howellii</name>
    <dbReference type="NCBI Taxonomy" id="52771"/>
    <lineage>
        <taxon>Bacteria</taxon>
        <taxon>Bacillati</taxon>
        <taxon>Actinomycetota</taxon>
        <taxon>Actinomycetes</taxon>
        <taxon>Actinomycetales</taxon>
        <taxon>Actinomycetaceae</taxon>
        <taxon>Actinomyces</taxon>
    </lineage>
</organism>
<dbReference type="EMBL" id="LR134350">
    <property type="protein sequence ID" value="VEG28628.1"/>
    <property type="molecule type" value="Genomic_DNA"/>
</dbReference>
<feature type="transmembrane region" description="Helical" evidence="2">
    <location>
        <begin position="190"/>
        <end position="206"/>
    </location>
</feature>
<gene>
    <name evidence="3" type="ORF">NCTC11636_01637</name>
</gene>
<dbReference type="Proteomes" id="UP000266895">
    <property type="component" value="Chromosome"/>
</dbReference>
<feature type="compositionally biased region" description="Pro residues" evidence="1">
    <location>
        <begin position="96"/>
        <end position="105"/>
    </location>
</feature>
<dbReference type="RefSeq" id="WP_126382682.1">
    <property type="nucleotide sequence ID" value="NZ_LR134350.1"/>
</dbReference>
<accession>A0A3S4TA80</accession>
<feature type="compositionally biased region" description="Low complexity" evidence="1">
    <location>
        <begin position="106"/>
        <end position="121"/>
    </location>
</feature>
<name>A0A3S4TA80_9ACTO</name>
<feature type="compositionally biased region" description="Basic and acidic residues" evidence="1">
    <location>
        <begin position="61"/>
        <end position="70"/>
    </location>
</feature>
<feature type="compositionally biased region" description="Pro residues" evidence="1">
    <location>
        <begin position="122"/>
        <end position="140"/>
    </location>
</feature>
<keyword evidence="2" id="KW-1133">Transmembrane helix</keyword>